<protein>
    <submittedName>
        <fullName evidence="4">Exonuclease SbcC</fullName>
    </submittedName>
</protein>
<dbReference type="PANTHER" id="PTHR32114">
    <property type="entry name" value="ABC TRANSPORTER ABCH.3"/>
    <property type="match status" value="1"/>
</dbReference>
<reference evidence="4 5" key="1">
    <citation type="submission" date="2019-03" db="EMBL/GenBank/DDBJ databases">
        <title>Freshwater and sediment microbial communities from various areas in North America, analyzing microbe dynamics in response to fracking.</title>
        <authorList>
            <person name="Lamendella R."/>
        </authorList>
    </citation>
    <scope>NUCLEOTIDE SEQUENCE [LARGE SCALE GENOMIC DNA]</scope>
    <source>
        <strain evidence="4 5">18_TX</strain>
    </source>
</reference>
<dbReference type="Pfam" id="PF13558">
    <property type="entry name" value="SbcC_Walker_B"/>
    <property type="match status" value="1"/>
</dbReference>
<dbReference type="SUPFAM" id="SSF52540">
    <property type="entry name" value="P-loop containing nucleoside triphosphate hydrolases"/>
    <property type="match status" value="2"/>
</dbReference>
<feature type="compositionally biased region" description="Polar residues" evidence="2">
    <location>
        <begin position="423"/>
        <end position="434"/>
    </location>
</feature>
<keyword evidence="4" id="KW-0540">Nuclease</keyword>
<comment type="caution">
    <text evidence="4">The sequence shown here is derived from an EMBL/GenBank/DDBJ whole genome shotgun (WGS) entry which is preliminary data.</text>
</comment>
<dbReference type="GO" id="GO:0016887">
    <property type="term" value="F:ATP hydrolysis activity"/>
    <property type="evidence" value="ECO:0007669"/>
    <property type="project" value="InterPro"/>
</dbReference>
<dbReference type="InterPro" id="IPR038729">
    <property type="entry name" value="Rad50/SbcC_AAA"/>
</dbReference>
<sequence>MKPVLLSMQAFGPFAQRETIDFAELGEHPLFLINGPTGAGKTTLLDAISYALFGKTTGAERQGEQMRCHHAAASTATEVDFIFSLGNDLYRVKRLPAQQRPKLRGAGLKDDVANASLWHIKPGIAARLDLDQDDMTLLASRKVKQVTQEVERLIGLQADQFRQVVVLPQGKFRELLTADAGQREEIFAQLFQTHRYLLIEEKLKDAARDLKQQVQEHESNLKALLRNGNIESEQQLIDKISEQAAALDIALNNKDSAAEQLQKQRELFQQAVQLQQQFEQKTQLQQQLSQLNKDAEQINEKQAQLKRARAAQAVTPTAQRFDWLKAEQTRIAQQLQANEKRHAALVTDKQHAEKQYQQAATEDAEGKQLQRRIEQLSSWRPKLESLKALQRQYAEVTESRNAQQGEINQRYRAKETLNEQLTTDSQARQALSETLSKHQNIESQRQQLSYAKKQQQNSVNLKQQQQQLNDQQHAIKEQLDTQQQQTKQSEQHAQALEHTWYQQQAISLAETLKPRQPCPVCGSRQHPSPASSGDEPLVTHEQVVNARRQHQQQLQAQQKLERSLLQNRQASEFVQIQIEELGNVKTEAELTSAQQALELTTEQQEQQRAHYQTLEHRITENREQLDSIALELKQLTDKLKETDINQTKIGERLSSLEQEIPEEFRSPEQVERTLKELHNELLQKQTAYQKASERRQQVLEQLSAVTAKHDDLTQQQHENSEETLAAEKELSQQLDEREFKSLDEYKDAIMPDQRYQQTEQEIQLFQQQRAKISSLLEELDATLGKQQQPDLDTAKQQLQHHEQQYQQTNEVWLNTRDRLRELETLLNHVNNSKKHAEALHKQYAVQGTLADVANGQNAQRLSLHRFVLSVLLDDVLTVASQRLEKMTHGRYQLSRESQVADARSAGGLTILVEDAYTGQQRSTKTLSGGEGFMAALALALGLSDVVQSYAGGIKLDTLFVDEGFGSLDEEALDMAIDTLAELRASGRTIGIISHVRELKDRLHDRIDVIRERNGSRIELRTN</sequence>
<accession>A0A4R6PJ32</accession>
<feature type="coiled-coil region" evidence="1">
    <location>
        <begin position="196"/>
        <end position="311"/>
    </location>
</feature>
<evidence type="ECO:0000256" key="2">
    <source>
        <dbReference type="SAM" id="MobiDB-lite"/>
    </source>
</evidence>
<keyword evidence="4" id="KW-0269">Exonuclease</keyword>
<dbReference type="GO" id="GO:0006302">
    <property type="term" value="P:double-strand break repair"/>
    <property type="evidence" value="ECO:0007669"/>
    <property type="project" value="InterPro"/>
</dbReference>
<feature type="region of interest" description="Disordered" evidence="2">
    <location>
        <begin position="517"/>
        <end position="537"/>
    </location>
</feature>
<dbReference type="Pfam" id="PF13476">
    <property type="entry name" value="AAA_23"/>
    <property type="match status" value="1"/>
</dbReference>
<keyword evidence="5" id="KW-1185">Reference proteome</keyword>
<keyword evidence="4" id="KW-0378">Hydrolase</keyword>
<feature type="coiled-coil region" evidence="1">
    <location>
        <begin position="583"/>
        <end position="645"/>
    </location>
</feature>
<evidence type="ECO:0000256" key="1">
    <source>
        <dbReference type="SAM" id="Coils"/>
    </source>
</evidence>
<evidence type="ECO:0000313" key="4">
    <source>
        <dbReference type="EMBL" id="TDP37613.1"/>
    </source>
</evidence>
<feature type="compositionally biased region" description="Low complexity" evidence="2">
    <location>
        <begin position="452"/>
        <end position="471"/>
    </location>
</feature>
<feature type="region of interest" description="Disordered" evidence="2">
    <location>
        <begin position="708"/>
        <end position="730"/>
    </location>
</feature>
<dbReference type="Proteomes" id="UP000295531">
    <property type="component" value="Unassembled WGS sequence"/>
</dbReference>
<feature type="region of interest" description="Disordered" evidence="2">
    <location>
        <begin position="423"/>
        <end position="471"/>
    </location>
</feature>
<gene>
    <name evidence="4" type="ORF">DEU29_10676</name>
</gene>
<dbReference type="InterPro" id="IPR027417">
    <property type="entry name" value="P-loop_NTPase"/>
</dbReference>
<dbReference type="RefSeq" id="WP_133539464.1">
    <property type="nucleotide sequence ID" value="NZ_SNXI01000006.1"/>
</dbReference>
<evidence type="ECO:0000313" key="5">
    <source>
        <dbReference type="Proteomes" id="UP000295531"/>
    </source>
</evidence>
<keyword evidence="1" id="KW-0175">Coiled coil</keyword>
<dbReference type="OrthoDB" id="9795626at2"/>
<proteinExistence type="predicted"/>
<dbReference type="EMBL" id="SNXI01000006">
    <property type="protein sequence ID" value="TDP37613.1"/>
    <property type="molecule type" value="Genomic_DNA"/>
</dbReference>
<dbReference type="GO" id="GO:0004527">
    <property type="term" value="F:exonuclease activity"/>
    <property type="evidence" value="ECO:0007669"/>
    <property type="project" value="UniProtKB-KW"/>
</dbReference>
<feature type="domain" description="Rad50/SbcC-type AAA" evidence="3">
    <location>
        <begin position="6"/>
        <end position="303"/>
    </location>
</feature>
<name>A0A4R6PJ32_9GAMM</name>
<evidence type="ECO:0000259" key="3">
    <source>
        <dbReference type="Pfam" id="PF13476"/>
    </source>
</evidence>
<dbReference type="Gene3D" id="3.40.50.300">
    <property type="entry name" value="P-loop containing nucleotide triphosphate hydrolases"/>
    <property type="match status" value="2"/>
</dbReference>
<organism evidence="4 5">
    <name type="scientific">Idiomarina aquatica</name>
    <dbReference type="NCBI Taxonomy" id="1327752"/>
    <lineage>
        <taxon>Bacteria</taxon>
        <taxon>Pseudomonadati</taxon>
        <taxon>Pseudomonadota</taxon>
        <taxon>Gammaproteobacteria</taxon>
        <taxon>Alteromonadales</taxon>
        <taxon>Idiomarinaceae</taxon>
        <taxon>Idiomarina</taxon>
    </lineage>
</organism>
<dbReference type="AlphaFoldDB" id="A0A4R6PJ32"/>
<dbReference type="PANTHER" id="PTHR32114:SF2">
    <property type="entry name" value="ABC TRANSPORTER ABCH.3"/>
    <property type="match status" value="1"/>
</dbReference>